<protein>
    <submittedName>
        <fullName evidence="3 4">Ketohexokinase-like isoform X1</fullName>
    </submittedName>
    <submittedName>
        <fullName evidence="5">Ketohexokinase-like isoform X2</fullName>
    </submittedName>
</protein>
<dbReference type="RefSeq" id="XP_017298333.1">
    <property type="nucleotide sequence ID" value="XM_017442844.2"/>
</dbReference>
<dbReference type="InterPro" id="IPR052562">
    <property type="entry name" value="Ketohexokinase-related"/>
</dbReference>
<sequence>MESDNVLEEPKKILCVGLVCVDLIQICESFPKEDSDQRCLEQRWQRGGNASNNCTVLSQLGAPCEFFGTVSKGVFADYVESDFRDLNISCDNCIVHEGCDFPLSSVIINKENGSRTIIHSNRNLPELTAEDFHKLDLSKYCWIHFEGRRNTSAISAMMRRVVHYNEEERSENQPRVRLSVELEKANRTQLLDLIPLCDVSFVGKDFATSQAYSTMSDTIRLLKPSLSPGSQLVVAWGDRGAMGVSKDGKIVQSIAYTPTEIVDTLGAGDTFVAATIFQLVNGGSLQESITFGCKLAGAKIAIEGLKNLGV</sequence>
<dbReference type="GeneID" id="103506375"/>
<keyword evidence="2" id="KW-1185">Reference proteome</keyword>
<dbReference type="CDD" id="cd01939">
    <property type="entry name" value="Ketohexokinase"/>
    <property type="match status" value="1"/>
</dbReference>
<evidence type="ECO:0000313" key="4">
    <source>
        <dbReference type="RefSeq" id="XP_017298332.1"/>
    </source>
</evidence>
<name>A0A1S4E837_DIACI</name>
<dbReference type="PANTHER" id="PTHR42774:SF3">
    <property type="entry name" value="KETOHEXOKINASE"/>
    <property type="match status" value="1"/>
</dbReference>
<dbReference type="InterPro" id="IPR034093">
    <property type="entry name" value="KHK"/>
</dbReference>
<dbReference type="PANTHER" id="PTHR42774">
    <property type="entry name" value="PHOSPHOTRANSFERASE SYSTEM TRANSPORT PROTEIN"/>
    <property type="match status" value="1"/>
</dbReference>
<reference evidence="3 4" key="1">
    <citation type="submission" date="2025-04" db="UniProtKB">
        <authorList>
            <consortium name="RefSeq"/>
        </authorList>
    </citation>
    <scope>IDENTIFICATION</scope>
</reference>
<dbReference type="RefSeq" id="XP_017298332.1">
    <property type="nucleotide sequence ID" value="XM_017442843.2"/>
</dbReference>
<gene>
    <name evidence="3 4 5 6 7" type="primary">LOC103506375</name>
</gene>
<evidence type="ECO:0000313" key="3">
    <source>
        <dbReference type="RefSeq" id="XP_017298331.1"/>
    </source>
</evidence>
<evidence type="ECO:0000313" key="7">
    <source>
        <dbReference type="RefSeq" id="XP_026677242.1"/>
    </source>
</evidence>
<dbReference type="SUPFAM" id="SSF53613">
    <property type="entry name" value="Ribokinase-like"/>
    <property type="match status" value="1"/>
</dbReference>
<dbReference type="PaxDb" id="121845-A0A1S4E837"/>
<dbReference type="STRING" id="121845.A0A1S4E837"/>
<dbReference type="Pfam" id="PF00294">
    <property type="entry name" value="PfkB"/>
    <property type="match status" value="1"/>
</dbReference>
<accession>A0A1S4E837</accession>
<dbReference type="InterPro" id="IPR029056">
    <property type="entry name" value="Ribokinase-like"/>
</dbReference>
<dbReference type="GO" id="GO:0004454">
    <property type="term" value="F:ketohexokinase activity"/>
    <property type="evidence" value="ECO:0007669"/>
    <property type="project" value="InterPro"/>
</dbReference>
<feature type="domain" description="Carbohydrate kinase PfkB" evidence="1">
    <location>
        <begin position="11"/>
        <end position="303"/>
    </location>
</feature>
<dbReference type="KEGG" id="dci:103506375"/>
<dbReference type="RefSeq" id="XP_026677241.1">
    <property type="nucleotide sequence ID" value="XM_026821440.1"/>
</dbReference>
<evidence type="ECO:0000259" key="1">
    <source>
        <dbReference type="Pfam" id="PF00294"/>
    </source>
</evidence>
<dbReference type="RefSeq" id="XP_017298331.1">
    <property type="nucleotide sequence ID" value="XM_017442842.2"/>
</dbReference>
<organism evidence="2 3">
    <name type="scientific">Diaphorina citri</name>
    <name type="common">Asian citrus psyllid</name>
    <dbReference type="NCBI Taxonomy" id="121845"/>
    <lineage>
        <taxon>Eukaryota</taxon>
        <taxon>Metazoa</taxon>
        <taxon>Ecdysozoa</taxon>
        <taxon>Arthropoda</taxon>
        <taxon>Hexapoda</taxon>
        <taxon>Insecta</taxon>
        <taxon>Pterygota</taxon>
        <taxon>Neoptera</taxon>
        <taxon>Paraneoptera</taxon>
        <taxon>Hemiptera</taxon>
        <taxon>Sternorrhyncha</taxon>
        <taxon>Psylloidea</taxon>
        <taxon>Psyllidae</taxon>
        <taxon>Diaphorininae</taxon>
        <taxon>Diaphorina</taxon>
    </lineage>
</organism>
<dbReference type="GO" id="GO:0006000">
    <property type="term" value="P:fructose metabolic process"/>
    <property type="evidence" value="ECO:0007669"/>
    <property type="project" value="InterPro"/>
</dbReference>
<evidence type="ECO:0000313" key="5">
    <source>
        <dbReference type="RefSeq" id="XP_017298333.1"/>
    </source>
</evidence>
<evidence type="ECO:0000313" key="6">
    <source>
        <dbReference type="RefSeq" id="XP_026677241.1"/>
    </source>
</evidence>
<evidence type="ECO:0000313" key="2">
    <source>
        <dbReference type="Proteomes" id="UP000079169"/>
    </source>
</evidence>
<dbReference type="Proteomes" id="UP000079169">
    <property type="component" value="Unplaced"/>
</dbReference>
<dbReference type="Gene3D" id="3.40.1190.20">
    <property type="match status" value="1"/>
</dbReference>
<dbReference type="RefSeq" id="XP_026677242.1">
    <property type="nucleotide sequence ID" value="XM_026821441.1"/>
</dbReference>
<dbReference type="AlphaFoldDB" id="A0A1S4E837"/>
<dbReference type="InterPro" id="IPR011611">
    <property type="entry name" value="PfkB_dom"/>
</dbReference>
<proteinExistence type="predicted"/>